<dbReference type="GO" id="GO:0005886">
    <property type="term" value="C:plasma membrane"/>
    <property type="evidence" value="ECO:0007669"/>
    <property type="project" value="UniProtKB-SubCell"/>
</dbReference>
<evidence type="ECO:0000256" key="6">
    <source>
        <dbReference type="ARBA" id="ARBA00022989"/>
    </source>
</evidence>
<evidence type="ECO:0000256" key="2">
    <source>
        <dbReference type="ARBA" id="ARBA00022448"/>
    </source>
</evidence>
<comment type="subcellular location">
    <subcellularLocation>
        <location evidence="1">Cell membrane</location>
        <topology evidence="1">Multi-pass membrane protein</topology>
    </subcellularLocation>
</comment>
<evidence type="ECO:0000313" key="10">
    <source>
        <dbReference type="EMBL" id="MBY6276126.1"/>
    </source>
</evidence>
<keyword evidence="5" id="KW-0029">Amino-acid transport</keyword>
<organism evidence="10 11">
    <name type="scientific">Symbiobacterium thermophilum</name>
    <dbReference type="NCBI Taxonomy" id="2734"/>
    <lineage>
        <taxon>Bacteria</taxon>
        <taxon>Bacillati</taxon>
        <taxon>Bacillota</taxon>
        <taxon>Clostridia</taxon>
        <taxon>Eubacteriales</taxon>
        <taxon>Symbiobacteriaceae</taxon>
        <taxon>Symbiobacterium</taxon>
    </lineage>
</organism>
<dbReference type="EMBL" id="PIUK01000060">
    <property type="protein sequence ID" value="MBY6276126.1"/>
    <property type="molecule type" value="Genomic_DNA"/>
</dbReference>
<feature type="transmembrane region" description="Helical" evidence="9">
    <location>
        <begin position="58"/>
        <end position="82"/>
    </location>
</feature>
<dbReference type="Proteomes" id="UP000732377">
    <property type="component" value="Unassembled WGS sequence"/>
</dbReference>
<dbReference type="PANTHER" id="PTHR11795">
    <property type="entry name" value="BRANCHED-CHAIN AMINO ACID TRANSPORT SYSTEM PERMEASE PROTEIN LIVH"/>
    <property type="match status" value="1"/>
</dbReference>
<evidence type="ECO:0000313" key="11">
    <source>
        <dbReference type="Proteomes" id="UP000732377"/>
    </source>
</evidence>
<evidence type="ECO:0000256" key="4">
    <source>
        <dbReference type="ARBA" id="ARBA00022692"/>
    </source>
</evidence>
<comment type="caution">
    <text evidence="10">The sequence shown here is derived from an EMBL/GenBank/DDBJ whole genome shotgun (WGS) entry which is preliminary data.</text>
</comment>
<dbReference type="InterPro" id="IPR001851">
    <property type="entry name" value="ABC_transp_permease"/>
</dbReference>
<dbReference type="AlphaFoldDB" id="A0A953LHC9"/>
<evidence type="ECO:0000256" key="1">
    <source>
        <dbReference type="ARBA" id="ARBA00004651"/>
    </source>
</evidence>
<dbReference type="CDD" id="cd06582">
    <property type="entry name" value="TM_PBP1_LivH_like"/>
    <property type="match status" value="1"/>
</dbReference>
<feature type="transmembrane region" description="Helical" evidence="9">
    <location>
        <begin position="187"/>
        <end position="209"/>
    </location>
</feature>
<evidence type="ECO:0000256" key="5">
    <source>
        <dbReference type="ARBA" id="ARBA00022970"/>
    </source>
</evidence>
<reference evidence="10" key="1">
    <citation type="submission" date="2017-11" db="EMBL/GenBank/DDBJ databases">
        <title>Three new genomes from thermophilic consortium.</title>
        <authorList>
            <person name="Quaggio R."/>
            <person name="Amgarten D."/>
            <person name="Setubal J.C."/>
        </authorList>
    </citation>
    <scope>NUCLEOTIDE SEQUENCE</scope>
    <source>
        <strain evidence="10">ZCTH01-B2</strain>
    </source>
</reference>
<evidence type="ECO:0000256" key="9">
    <source>
        <dbReference type="SAM" id="Phobius"/>
    </source>
</evidence>
<evidence type="ECO:0000256" key="7">
    <source>
        <dbReference type="ARBA" id="ARBA00023136"/>
    </source>
</evidence>
<keyword evidence="6 9" id="KW-1133">Transmembrane helix</keyword>
<feature type="transmembrane region" description="Helical" evidence="9">
    <location>
        <begin position="221"/>
        <end position="248"/>
    </location>
</feature>
<proteinExistence type="inferred from homology"/>
<keyword evidence="4 9" id="KW-0812">Transmembrane</keyword>
<name>A0A953LHC9_SYMTR</name>
<dbReference type="Pfam" id="PF02653">
    <property type="entry name" value="BPD_transp_2"/>
    <property type="match status" value="1"/>
</dbReference>
<dbReference type="InterPro" id="IPR052157">
    <property type="entry name" value="BCAA_transport_permease"/>
</dbReference>
<evidence type="ECO:0000256" key="8">
    <source>
        <dbReference type="ARBA" id="ARBA00037998"/>
    </source>
</evidence>
<keyword evidence="7 9" id="KW-0472">Membrane</keyword>
<dbReference type="PANTHER" id="PTHR11795:SF442">
    <property type="entry name" value="ABC TRANSPORTER ATP-BINDING PROTEIN"/>
    <property type="match status" value="1"/>
</dbReference>
<dbReference type="GO" id="GO:0006865">
    <property type="term" value="P:amino acid transport"/>
    <property type="evidence" value="ECO:0007669"/>
    <property type="project" value="UniProtKB-KW"/>
</dbReference>
<sequence>MGLIAWLTLQGLTVGMLWFLIASGLSLIFGLMNVLNFAHGGLYMLGTYGALTLYRATGSFPLALAGGALLGALLGAAIELLAIRPLYGRQLFQVLMTLGVMLIFDEAVEAIWGPHPLPFQTPALLSGTLQVFDRPFPVYRLFIIAVGLLVYLAVHLFLTRTRLGVIVRAGVENREMIQTLGVDIRKVFTGVFALGGTLAALGGAVAGPFEGAHPTLAAENLLPAFIVVVVGGLGSFTGSLLAAILVGLLQAFVGFYAPQLALAVNIALMAVVLVLRPQGLLGEQRG</sequence>
<gene>
    <name evidence="10" type="ORF">CWE10_07885</name>
</gene>
<accession>A0A953LHC9</accession>
<comment type="similarity">
    <text evidence="8">Belongs to the binding-protein-dependent transport system permease family. LivHM subfamily.</text>
</comment>
<protein>
    <submittedName>
        <fullName evidence="10">Branched-chain amino acid ABC transporter permease</fullName>
    </submittedName>
</protein>
<keyword evidence="2" id="KW-0813">Transport</keyword>
<dbReference type="GO" id="GO:0022857">
    <property type="term" value="F:transmembrane transporter activity"/>
    <property type="evidence" value="ECO:0007669"/>
    <property type="project" value="InterPro"/>
</dbReference>
<dbReference type="RefSeq" id="WP_273379116.1">
    <property type="nucleotide sequence ID" value="NZ_PIUK01000060.1"/>
</dbReference>
<keyword evidence="3" id="KW-1003">Cell membrane</keyword>
<evidence type="ECO:0000256" key="3">
    <source>
        <dbReference type="ARBA" id="ARBA00022475"/>
    </source>
</evidence>
<feature type="transmembrane region" description="Helical" evidence="9">
    <location>
        <begin position="255"/>
        <end position="275"/>
    </location>
</feature>
<feature type="transmembrane region" description="Helical" evidence="9">
    <location>
        <begin position="12"/>
        <end position="38"/>
    </location>
</feature>
<feature type="transmembrane region" description="Helical" evidence="9">
    <location>
        <begin position="138"/>
        <end position="158"/>
    </location>
</feature>